<dbReference type="GO" id="GO:0046872">
    <property type="term" value="F:metal ion binding"/>
    <property type="evidence" value="ECO:0007669"/>
    <property type="project" value="UniProtKB-KW"/>
</dbReference>
<evidence type="ECO:0000256" key="1">
    <source>
        <dbReference type="ARBA" id="ARBA00002268"/>
    </source>
</evidence>
<evidence type="ECO:0000256" key="3">
    <source>
        <dbReference type="ARBA" id="ARBA00008207"/>
    </source>
</evidence>
<evidence type="ECO:0000256" key="14">
    <source>
        <dbReference type="ARBA" id="ARBA00023284"/>
    </source>
</evidence>
<name>A0A6P1MCE7_9BACT</name>
<dbReference type="EMBL" id="CP047593">
    <property type="protein sequence ID" value="QHI70244.1"/>
    <property type="molecule type" value="Genomic_DNA"/>
</dbReference>
<dbReference type="InterPro" id="IPR003828">
    <property type="entry name" value="QueH"/>
</dbReference>
<evidence type="ECO:0000256" key="8">
    <source>
        <dbReference type="ARBA" id="ARBA00022723"/>
    </source>
</evidence>
<keyword evidence="12 17" id="KW-0411">Iron-sulfur</keyword>
<evidence type="ECO:0000256" key="16">
    <source>
        <dbReference type="ARBA" id="ARBA00047415"/>
    </source>
</evidence>
<gene>
    <name evidence="17" type="primary">queH</name>
    <name evidence="18" type="ORF">GT409_12595</name>
</gene>
<keyword evidence="9 17" id="KW-0671">Queuosine biosynthesis</keyword>
<keyword evidence="19" id="KW-1185">Reference proteome</keyword>
<reference evidence="18 19" key="1">
    <citation type="submission" date="2020-01" db="EMBL/GenBank/DDBJ databases">
        <title>Ponticoccus aerotolerans gen. nov., sp. nov., an anaerobic bacterium and proposal of Ponticoccusceae fam. nov., Ponticoccusles ord. nov. and Ponticoccuse classis nov. in the phylum Kiritimatiellaeota.</title>
        <authorList>
            <person name="Zhou L.Y."/>
            <person name="Du Z.J."/>
        </authorList>
    </citation>
    <scope>NUCLEOTIDE SEQUENCE [LARGE SCALE GENOMIC DNA]</scope>
    <source>
        <strain evidence="18 19">S-5007</strain>
    </source>
</reference>
<dbReference type="EC" id="1.17.99.6" evidence="4 17"/>
<keyword evidence="14 17" id="KW-0676">Redox-active center</keyword>
<evidence type="ECO:0000313" key="18">
    <source>
        <dbReference type="EMBL" id="QHI70244.1"/>
    </source>
</evidence>
<evidence type="ECO:0000256" key="15">
    <source>
        <dbReference type="ARBA" id="ARBA00031446"/>
    </source>
</evidence>
<evidence type="ECO:0000256" key="9">
    <source>
        <dbReference type="ARBA" id="ARBA00022785"/>
    </source>
</evidence>
<comment type="pathway">
    <text evidence="2 17">tRNA modification; tRNA-queuosine biosynthesis.</text>
</comment>
<dbReference type="GO" id="GO:0008616">
    <property type="term" value="P:tRNA queuosine(34) biosynthetic process"/>
    <property type="evidence" value="ECO:0007669"/>
    <property type="project" value="UniProtKB-UniRule"/>
</dbReference>
<evidence type="ECO:0000256" key="17">
    <source>
        <dbReference type="HAMAP-Rule" id="MF_02089"/>
    </source>
</evidence>
<comment type="similarity">
    <text evidence="3 17">Belongs to the QueH family.</text>
</comment>
<dbReference type="PANTHER" id="PTHR36701">
    <property type="entry name" value="EPOXYQUEUOSINE REDUCTASE QUEH"/>
    <property type="match status" value="1"/>
</dbReference>
<evidence type="ECO:0000256" key="11">
    <source>
        <dbReference type="ARBA" id="ARBA00023004"/>
    </source>
</evidence>
<dbReference type="Proteomes" id="UP000464954">
    <property type="component" value="Chromosome"/>
</dbReference>
<feature type="binding site" evidence="17">
    <location>
        <position position="25"/>
    </location>
    <ligand>
        <name>[4Fe-4S] cluster</name>
        <dbReference type="ChEBI" id="CHEBI:49883"/>
    </ligand>
</feature>
<dbReference type="GO" id="GO:0051539">
    <property type="term" value="F:4 iron, 4 sulfur cluster binding"/>
    <property type="evidence" value="ECO:0007669"/>
    <property type="project" value="UniProtKB-UniRule"/>
</dbReference>
<keyword evidence="10 17" id="KW-0560">Oxidoreductase</keyword>
<dbReference type="HAMAP" id="MF_02089">
    <property type="entry name" value="QueH"/>
    <property type="match status" value="1"/>
</dbReference>
<evidence type="ECO:0000313" key="19">
    <source>
        <dbReference type="Proteomes" id="UP000464954"/>
    </source>
</evidence>
<dbReference type="PANTHER" id="PTHR36701:SF1">
    <property type="entry name" value="EPOXYQUEUOSINE REDUCTASE QUEH"/>
    <property type="match status" value="1"/>
</dbReference>
<evidence type="ECO:0000256" key="7">
    <source>
        <dbReference type="ARBA" id="ARBA00022694"/>
    </source>
</evidence>
<dbReference type="KEGG" id="taer:GT409_12595"/>
<accession>A0A6P1MCE7</accession>
<dbReference type="UniPathway" id="UPA00392"/>
<evidence type="ECO:0000256" key="10">
    <source>
        <dbReference type="ARBA" id="ARBA00023002"/>
    </source>
</evidence>
<dbReference type="AlphaFoldDB" id="A0A6P1MCE7"/>
<evidence type="ECO:0000256" key="12">
    <source>
        <dbReference type="ARBA" id="ARBA00023014"/>
    </source>
</evidence>
<dbReference type="GO" id="GO:0052693">
    <property type="term" value="F:epoxyqueuosine reductase activity"/>
    <property type="evidence" value="ECO:0007669"/>
    <property type="project" value="UniProtKB-UniRule"/>
</dbReference>
<proteinExistence type="inferred from homology"/>
<keyword evidence="13 17" id="KW-1015">Disulfide bond</keyword>
<feature type="disulfide bond" description="Redox-active" evidence="17">
    <location>
        <begin position="181"/>
        <end position="183"/>
    </location>
</feature>
<comment type="catalytic activity">
    <reaction evidence="16 17">
        <text>epoxyqueuosine(34) in tRNA + AH2 = queuosine(34) in tRNA + A + H2O</text>
        <dbReference type="Rhea" id="RHEA:32159"/>
        <dbReference type="Rhea" id="RHEA-COMP:18571"/>
        <dbReference type="Rhea" id="RHEA-COMP:18582"/>
        <dbReference type="ChEBI" id="CHEBI:13193"/>
        <dbReference type="ChEBI" id="CHEBI:15377"/>
        <dbReference type="ChEBI" id="CHEBI:17499"/>
        <dbReference type="ChEBI" id="CHEBI:194431"/>
        <dbReference type="ChEBI" id="CHEBI:194443"/>
        <dbReference type="EC" id="1.17.99.6"/>
    </reaction>
</comment>
<keyword evidence="11 17" id="KW-0408">Iron</keyword>
<evidence type="ECO:0000256" key="6">
    <source>
        <dbReference type="ARBA" id="ARBA00022485"/>
    </source>
</evidence>
<sequence length="188" mass="21640">MKLGTPITNNESPGTGSGKLLLHTCCAPCAAPSAERMVLAGREVILFFSNFNIHPETEYQKRLEHARKLARRMNLVIEEDQYDHAEWLKHIHGLENEPEKGRRCEKCFEFSLARTNQMAERLGIEAFATTLTLSPHKVSRIIFEIGAQFPRFEPIDFKKQGGFLRSIELSEEYGLYRQNYCGCEFSRR</sequence>
<feature type="binding site" evidence="17">
    <location>
        <position position="104"/>
    </location>
    <ligand>
        <name>[4Fe-4S] cluster</name>
        <dbReference type="ChEBI" id="CHEBI:49883"/>
    </ligand>
</feature>
<evidence type="ECO:0000256" key="4">
    <source>
        <dbReference type="ARBA" id="ARBA00012622"/>
    </source>
</evidence>
<keyword evidence="7 17" id="KW-0819">tRNA processing</keyword>
<dbReference type="Pfam" id="PF02677">
    <property type="entry name" value="QueH"/>
    <property type="match status" value="1"/>
</dbReference>
<comment type="function">
    <text evidence="1 17">Catalyzes the conversion of epoxyqueuosine (oQ) to queuosine (Q), which is a hypermodified base found in the wobble positions of tRNA(Asp), tRNA(Asn), tRNA(His) and tRNA(Tyr).</text>
</comment>
<keyword evidence="8 17" id="KW-0479">Metal-binding</keyword>
<organism evidence="18 19">
    <name type="scientific">Tichowtungia aerotolerans</name>
    <dbReference type="NCBI Taxonomy" id="2697043"/>
    <lineage>
        <taxon>Bacteria</taxon>
        <taxon>Pseudomonadati</taxon>
        <taxon>Kiritimatiellota</taxon>
        <taxon>Tichowtungiia</taxon>
        <taxon>Tichowtungiales</taxon>
        <taxon>Tichowtungiaceae</taxon>
        <taxon>Tichowtungia</taxon>
    </lineage>
</organism>
<feature type="binding site" evidence="17">
    <location>
        <position position="107"/>
    </location>
    <ligand>
        <name>[4Fe-4S] cluster</name>
        <dbReference type="ChEBI" id="CHEBI:49883"/>
    </ligand>
</feature>
<protein>
    <recommendedName>
        <fullName evidence="5 17">Epoxyqueuosine reductase QueH</fullName>
        <ecNumber evidence="4 17">1.17.99.6</ecNumber>
    </recommendedName>
    <alternativeName>
        <fullName evidence="15 17">Queuosine biosynthesis protein QueH</fullName>
    </alternativeName>
</protein>
<evidence type="ECO:0000256" key="5">
    <source>
        <dbReference type="ARBA" id="ARBA00016895"/>
    </source>
</evidence>
<keyword evidence="6 17" id="KW-0004">4Fe-4S</keyword>
<feature type="binding site" evidence="17">
    <location>
        <position position="26"/>
    </location>
    <ligand>
        <name>[4Fe-4S] cluster</name>
        <dbReference type="ChEBI" id="CHEBI:49883"/>
    </ligand>
</feature>
<evidence type="ECO:0000256" key="13">
    <source>
        <dbReference type="ARBA" id="ARBA00023157"/>
    </source>
</evidence>
<evidence type="ECO:0000256" key="2">
    <source>
        <dbReference type="ARBA" id="ARBA00004691"/>
    </source>
</evidence>